<keyword evidence="2" id="KW-0238">DNA-binding</keyword>
<keyword evidence="6" id="KW-1185">Reference proteome</keyword>
<gene>
    <name evidence="5" type="ORF">GO608_13470</name>
</gene>
<dbReference type="Gene3D" id="1.10.10.10">
    <property type="entry name" value="Winged helix-like DNA-binding domain superfamily/Winged helix DNA-binding domain"/>
    <property type="match status" value="1"/>
</dbReference>
<dbReference type="InterPro" id="IPR011990">
    <property type="entry name" value="TPR-like_helical_dom_sf"/>
</dbReference>
<keyword evidence="3" id="KW-0804">Transcription</keyword>
<proteinExistence type="predicted"/>
<dbReference type="Pfam" id="PF00196">
    <property type="entry name" value="GerE"/>
    <property type="match status" value="1"/>
</dbReference>
<sequence>MTNDATLESARERYARRAWADAFRRFTLADRERALEVKDLERLAVTAYLVGDDDVYFAALERAYHACVEADEAARAARCGFWLGLHLMLKGEAGHATGWFARAHRLLEHAEGERVEHGYLLLPVAEQQIATAAYATAESTAAHAAAIGERFRDADLVACARHVQGRALLLNRQVRRGLALLDEAMVAVAARELSPIMTGLIYCSVIDACQQMYAVDRAREWTSALARWCDEQPEMIAFTGVCRVHRAEIMRLHGAWSDALDEARQACERCRQTNRQAAAAALYEEAEVHRLRGEFTAAEAAYRNASLWGLEPQPGLALLRLAQGRTDAAAAAIRRALVASAGDEVQRSRLLPAYVEIMLAVGDTVEARRACGELEALAGRFEADVVRGLAAQARGEVELAEGDAQSALASLRDAAHAWERIDAPYLTARVRMLQGLACRALGDEDGAALELEAAYASFQALGAAPDLAGIDALARYAPHAPQLTPRELQVLRLVSAGKSNKAIAAELSLSEKTVDRHLNNIFMKLDVSSRTAATAYAYRHRLFTPV</sequence>
<dbReference type="PANTHER" id="PTHR44688">
    <property type="entry name" value="DNA-BINDING TRANSCRIPTIONAL ACTIVATOR DEVR_DOSR"/>
    <property type="match status" value="1"/>
</dbReference>
<dbReference type="InterPro" id="IPR000792">
    <property type="entry name" value="Tscrpt_reg_LuxR_C"/>
</dbReference>
<dbReference type="PANTHER" id="PTHR44688:SF16">
    <property type="entry name" value="DNA-BINDING TRANSCRIPTIONAL ACTIVATOR DEVR_DOSR"/>
    <property type="match status" value="1"/>
</dbReference>
<evidence type="ECO:0000256" key="2">
    <source>
        <dbReference type="ARBA" id="ARBA00023125"/>
    </source>
</evidence>
<organism evidence="5 6">
    <name type="scientific">Aromatoleum buckelii</name>
    <dbReference type="NCBI Taxonomy" id="200254"/>
    <lineage>
        <taxon>Bacteria</taxon>
        <taxon>Pseudomonadati</taxon>
        <taxon>Pseudomonadota</taxon>
        <taxon>Betaproteobacteria</taxon>
        <taxon>Rhodocyclales</taxon>
        <taxon>Rhodocyclaceae</taxon>
        <taxon>Aromatoleum</taxon>
    </lineage>
</organism>
<accession>A0ABX1N4Y1</accession>
<dbReference type="CDD" id="cd06170">
    <property type="entry name" value="LuxR_C_like"/>
    <property type="match status" value="1"/>
</dbReference>
<dbReference type="InterPro" id="IPR036388">
    <property type="entry name" value="WH-like_DNA-bd_sf"/>
</dbReference>
<dbReference type="SUPFAM" id="SSF48452">
    <property type="entry name" value="TPR-like"/>
    <property type="match status" value="1"/>
</dbReference>
<evidence type="ECO:0000259" key="4">
    <source>
        <dbReference type="PROSITE" id="PS50043"/>
    </source>
</evidence>
<dbReference type="RefSeq" id="WP_169199563.1">
    <property type="nucleotide sequence ID" value="NZ_WTVH02000001.1"/>
</dbReference>
<dbReference type="EMBL" id="WTVH01000027">
    <property type="protein sequence ID" value="NMF94334.1"/>
    <property type="molecule type" value="Genomic_DNA"/>
</dbReference>
<dbReference type="InterPro" id="IPR016032">
    <property type="entry name" value="Sig_transdc_resp-reg_C-effctor"/>
</dbReference>
<evidence type="ECO:0000256" key="3">
    <source>
        <dbReference type="ARBA" id="ARBA00023163"/>
    </source>
</evidence>
<comment type="caution">
    <text evidence="5">The sequence shown here is derived from an EMBL/GenBank/DDBJ whole genome shotgun (WGS) entry which is preliminary data.</text>
</comment>
<dbReference type="PROSITE" id="PS00622">
    <property type="entry name" value="HTH_LUXR_1"/>
    <property type="match status" value="1"/>
</dbReference>
<protein>
    <submittedName>
        <fullName evidence="5">Helix-turn-helix transcriptional regulator</fullName>
    </submittedName>
</protein>
<reference evidence="5" key="1">
    <citation type="submission" date="2019-12" db="EMBL/GenBank/DDBJ databases">
        <title>Comparative genomics gives insights into the taxonomy of the Azoarcus-Aromatoleum group and reveals separate origins of nif in the plant-associated Azoarcus and non-plant-associated Aromatoleum sub-groups.</title>
        <authorList>
            <person name="Lafos M."/>
            <person name="Maluk M."/>
            <person name="Batista M."/>
            <person name="Junghare M."/>
            <person name="Carmona M."/>
            <person name="Faoro H."/>
            <person name="Cruz L.M."/>
            <person name="Battistoni F."/>
            <person name="De Souza E."/>
            <person name="Pedrosa F."/>
            <person name="Chen W.-M."/>
            <person name="Poole P.S."/>
            <person name="Dixon R.A."/>
            <person name="James E.K."/>
        </authorList>
    </citation>
    <scope>NUCLEOTIDE SEQUENCE</scope>
    <source>
        <strain evidence="5">U120</strain>
    </source>
</reference>
<evidence type="ECO:0000313" key="5">
    <source>
        <dbReference type="EMBL" id="NMF94334.1"/>
    </source>
</evidence>
<dbReference type="PRINTS" id="PR00038">
    <property type="entry name" value="HTHLUXR"/>
</dbReference>
<dbReference type="Proteomes" id="UP000601990">
    <property type="component" value="Unassembled WGS sequence"/>
</dbReference>
<dbReference type="SMART" id="SM00421">
    <property type="entry name" value="HTH_LUXR"/>
    <property type="match status" value="1"/>
</dbReference>
<feature type="domain" description="HTH luxR-type" evidence="4">
    <location>
        <begin position="476"/>
        <end position="541"/>
    </location>
</feature>
<keyword evidence="1" id="KW-0805">Transcription regulation</keyword>
<dbReference type="SUPFAM" id="SSF46894">
    <property type="entry name" value="C-terminal effector domain of the bipartite response regulators"/>
    <property type="match status" value="1"/>
</dbReference>
<name>A0ABX1N4Y1_9RHOO</name>
<evidence type="ECO:0000256" key="1">
    <source>
        <dbReference type="ARBA" id="ARBA00023015"/>
    </source>
</evidence>
<dbReference type="PROSITE" id="PS50043">
    <property type="entry name" value="HTH_LUXR_2"/>
    <property type="match status" value="1"/>
</dbReference>
<evidence type="ECO:0000313" key="6">
    <source>
        <dbReference type="Proteomes" id="UP000601990"/>
    </source>
</evidence>